<evidence type="ECO:0000259" key="4">
    <source>
        <dbReference type="PROSITE" id="PS50932"/>
    </source>
</evidence>
<dbReference type="Pfam" id="PF00356">
    <property type="entry name" value="LacI"/>
    <property type="match status" value="1"/>
</dbReference>
<gene>
    <name evidence="5" type="ORF">CFN03_12900</name>
</gene>
<dbReference type="InterPro" id="IPR010982">
    <property type="entry name" value="Lambda_DNA-bd_dom_sf"/>
</dbReference>
<dbReference type="SMART" id="SM00354">
    <property type="entry name" value="HTH_LACI"/>
    <property type="match status" value="1"/>
</dbReference>
<evidence type="ECO:0000256" key="2">
    <source>
        <dbReference type="ARBA" id="ARBA00023125"/>
    </source>
</evidence>
<keyword evidence="2" id="KW-0238">DNA-binding</keyword>
<dbReference type="SUPFAM" id="SSF47413">
    <property type="entry name" value="lambda repressor-like DNA-binding domains"/>
    <property type="match status" value="1"/>
</dbReference>
<organism evidence="5 6">
    <name type="scientific">Salinicoccus roseus</name>
    <dbReference type="NCBI Taxonomy" id="45670"/>
    <lineage>
        <taxon>Bacteria</taxon>
        <taxon>Bacillati</taxon>
        <taxon>Bacillota</taxon>
        <taxon>Bacilli</taxon>
        <taxon>Bacillales</taxon>
        <taxon>Staphylococcaceae</taxon>
        <taxon>Salinicoccus</taxon>
    </lineage>
</organism>
<protein>
    <recommendedName>
        <fullName evidence="4">HTH lacI-type domain-containing protein</fullName>
    </recommendedName>
</protein>
<dbReference type="EMBL" id="NPEZ01000011">
    <property type="protein sequence ID" value="OZT76203.1"/>
    <property type="molecule type" value="Genomic_DNA"/>
</dbReference>
<comment type="caution">
    <text evidence="5">The sequence shown here is derived from an EMBL/GenBank/DDBJ whole genome shotgun (WGS) entry which is preliminary data.</text>
</comment>
<dbReference type="PROSITE" id="PS50932">
    <property type="entry name" value="HTH_LACI_2"/>
    <property type="match status" value="1"/>
</dbReference>
<dbReference type="PRINTS" id="PR00036">
    <property type="entry name" value="HTHLACI"/>
</dbReference>
<dbReference type="PANTHER" id="PTHR30146">
    <property type="entry name" value="LACI-RELATED TRANSCRIPTIONAL REPRESSOR"/>
    <property type="match status" value="1"/>
</dbReference>
<reference evidence="5 6" key="1">
    <citation type="submission" date="2017-07" db="EMBL/GenBank/DDBJ databases">
        <title>Shotgun whole genome sequences of three halophilic bacterial isolates.</title>
        <authorList>
            <person name="Pozzo T."/>
            <person name="Higdon S.M."/>
            <person name="Quillaguaman J."/>
        </authorList>
    </citation>
    <scope>NUCLEOTIDE SEQUENCE [LARGE SCALE GENOMIC DNA]</scope>
    <source>
        <strain evidence="5 6">BU-1</strain>
    </source>
</reference>
<evidence type="ECO:0000256" key="1">
    <source>
        <dbReference type="ARBA" id="ARBA00023015"/>
    </source>
</evidence>
<evidence type="ECO:0000313" key="6">
    <source>
        <dbReference type="Proteomes" id="UP000216682"/>
    </source>
</evidence>
<accession>A0A265E3N0</accession>
<dbReference type="PROSITE" id="PS00356">
    <property type="entry name" value="HTH_LACI_1"/>
    <property type="match status" value="1"/>
</dbReference>
<dbReference type="InterPro" id="IPR000843">
    <property type="entry name" value="HTH_LacI"/>
</dbReference>
<keyword evidence="1" id="KW-0805">Transcription regulation</keyword>
<dbReference type="AlphaFoldDB" id="A0A265E3N0"/>
<sequence>MMVTIKDVAKTAGVSPSTVSRVVKDHPGISSDTKRKIRKIMQEMGYTPNVAARNLVTNKSYTIGLIVKSAVQEADSQDRCQTRIVHLLFQDTGCG</sequence>
<dbReference type="GO" id="GO:0000976">
    <property type="term" value="F:transcription cis-regulatory region binding"/>
    <property type="evidence" value="ECO:0007669"/>
    <property type="project" value="TreeGrafter"/>
</dbReference>
<feature type="domain" description="HTH lacI-type" evidence="4">
    <location>
        <begin position="3"/>
        <end position="57"/>
    </location>
</feature>
<dbReference type="Gene3D" id="1.10.260.40">
    <property type="entry name" value="lambda repressor-like DNA-binding domains"/>
    <property type="match status" value="1"/>
</dbReference>
<keyword evidence="3" id="KW-0804">Transcription</keyword>
<name>A0A265E3N0_9STAP</name>
<evidence type="ECO:0000256" key="3">
    <source>
        <dbReference type="ARBA" id="ARBA00023163"/>
    </source>
</evidence>
<evidence type="ECO:0000313" key="5">
    <source>
        <dbReference type="EMBL" id="OZT76203.1"/>
    </source>
</evidence>
<dbReference type="CDD" id="cd01392">
    <property type="entry name" value="HTH_LacI"/>
    <property type="match status" value="1"/>
</dbReference>
<dbReference type="GO" id="GO:0003700">
    <property type="term" value="F:DNA-binding transcription factor activity"/>
    <property type="evidence" value="ECO:0007669"/>
    <property type="project" value="TreeGrafter"/>
</dbReference>
<proteinExistence type="predicted"/>
<dbReference type="Proteomes" id="UP000216682">
    <property type="component" value="Unassembled WGS sequence"/>
</dbReference>
<dbReference type="PANTHER" id="PTHR30146:SF109">
    <property type="entry name" value="HTH-TYPE TRANSCRIPTIONAL REGULATOR GALS"/>
    <property type="match status" value="1"/>
</dbReference>